<keyword evidence="1" id="KW-0175">Coiled coil</keyword>
<dbReference type="AlphaFoldDB" id="A0A1V9EY00"/>
<dbReference type="RefSeq" id="WP_081199619.1">
    <property type="nucleotide sequence ID" value="NZ_FOCZ01000001.1"/>
</dbReference>
<evidence type="ECO:0000313" key="2">
    <source>
        <dbReference type="EMBL" id="OQP51003.1"/>
    </source>
</evidence>
<proteinExistence type="predicted"/>
<protein>
    <submittedName>
        <fullName evidence="2">Uncharacterized protein</fullName>
    </submittedName>
</protein>
<reference evidence="3" key="1">
    <citation type="submission" date="2016-04" db="EMBL/GenBank/DDBJ databases">
        <authorList>
            <person name="Chen L."/>
            <person name="Zhuang W."/>
            <person name="Wang G."/>
        </authorList>
    </citation>
    <scope>NUCLEOTIDE SEQUENCE [LARGE SCALE GENOMIC DNA]</scope>
    <source>
        <strain evidence="3">17621</strain>
    </source>
</reference>
<accession>A0A1V9EY00</accession>
<comment type="caution">
    <text evidence="2">The sequence shown here is derived from an EMBL/GenBank/DDBJ whole genome shotgun (WGS) entry which is preliminary data.</text>
</comment>
<feature type="coiled-coil region" evidence="1">
    <location>
        <begin position="27"/>
        <end position="58"/>
    </location>
</feature>
<organism evidence="2 3">
    <name type="scientific">Niastella yeongjuensis</name>
    <dbReference type="NCBI Taxonomy" id="354355"/>
    <lineage>
        <taxon>Bacteria</taxon>
        <taxon>Pseudomonadati</taxon>
        <taxon>Bacteroidota</taxon>
        <taxon>Chitinophagia</taxon>
        <taxon>Chitinophagales</taxon>
        <taxon>Chitinophagaceae</taxon>
        <taxon>Niastella</taxon>
    </lineage>
</organism>
<dbReference type="EMBL" id="LVXG01000012">
    <property type="protein sequence ID" value="OQP51003.1"/>
    <property type="molecule type" value="Genomic_DNA"/>
</dbReference>
<dbReference type="Proteomes" id="UP000192610">
    <property type="component" value="Unassembled WGS sequence"/>
</dbReference>
<evidence type="ECO:0000313" key="3">
    <source>
        <dbReference type="Proteomes" id="UP000192610"/>
    </source>
</evidence>
<evidence type="ECO:0000256" key="1">
    <source>
        <dbReference type="SAM" id="Coils"/>
    </source>
</evidence>
<dbReference type="OrthoDB" id="9796457at2"/>
<gene>
    <name evidence="2" type="ORF">A4H97_04060</name>
</gene>
<keyword evidence="3" id="KW-1185">Reference proteome</keyword>
<name>A0A1V9EY00_9BACT</name>
<dbReference type="STRING" id="354355.SAMN05660816_00124"/>
<sequence length="76" mass="8994">MQQPYHHLLEKQIQNALSGAQKYDPAVQKLLKLVDQAYRNYETEQQRMENSFKECEKQYQEILTGLHQQNELAKAS</sequence>